<evidence type="ECO:0000313" key="2">
    <source>
        <dbReference type="EMBL" id="SFL23502.1"/>
    </source>
</evidence>
<dbReference type="AlphaFoldDB" id="A0A1I4G028"/>
<proteinExistence type="predicted"/>
<feature type="domain" description="SsuA/THI5-like" evidence="1">
    <location>
        <begin position="60"/>
        <end position="254"/>
    </location>
</feature>
<dbReference type="Pfam" id="PF09084">
    <property type="entry name" value="NMT1"/>
    <property type="match status" value="1"/>
</dbReference>
<dbReference type="SUPFAM" id="SSF53850">
    <property type="entry name" value="Periplasmic binding protein-like II"/>
    <property type="match status" value="1"/>
</dbReference>
<name>A0A1I4G028_9FIRM</name>
<accession>A0A1I4G028</accession>
<keyword evidence="3" id="KW-1185">Reference proteome</keyword>
<reference evidence="2 3" key="1">
    <citation type="submission" date="2016-10" db="EMBL/GenBank/DDBJ databases">
        <authorList>
            <person name="de Groot N.N."/>
        </authorList>
    </citation>
    <scope>NUCLEOTIDE SEQUENCE [LARGE SCALE GENOMIC DNA]</scope>
    <source>
        <strain evidence="2 3">ATCC 51327</strain>
    </source>
</reference>
<dbReference type="Gene3D" id="3.40.190.10">
    <property type="entry name" value="Periplasmic binding protein-like II"/>
    <property type="match status" value="2"/>
</dbReference>
<dbReference type="Proteomes" id="UP000199006">
    <property type="component" value="Unassembled WGS sequence"/>
</dbReference>
<dbReference type="STRING" id="29563.SAMN02983006_00584"/>
<dbReference type="PANTHER" id="PTHR30024:SF42">
    <property type="entry name" value="ALIPHATIC SULFONATES-BINDING PROTEIN-RELATED"/>
    <property type="match status" value="1"/>
</dbReference>
<evidence type="ECO:0000313" key="3">
    <source>
        <dbReference type="Proteomes" id="UP000199006"/>
    </source>
</evidence>
<dbReference type="CDD" id="cd01008">
    <property type="entry name" value="PBP2_NrtA_SsuA_CpmA_like"/>
    <property type="match status" value="1"/>
</dbReference>
<protein>
    <submittedName>
        <fullName evidence="2">Sulfonate transport system substrate-binding protein</fullName>
    </submittedName>
</protein>
<organism evidence="2 3">
    <name type="scientific">Halanaerobium salsuginis</name>
    <dbReference type="NCBI Taxonomy" id="29563"/>
    <lineage>
        <taxon>Bacteria</taxon>
        <taxon>Bacillati</taxon>
        <taxon>Bacillota</taxon>
        <taxon>Clostridia</taxon>
        <taxon>Halanaerobiales</taxon>
        <taxon>Halanaerobiaceae</taxon>
        <taxon>Halanaerobium</taxon>
    </lineage>
</organism>
<dbReference type="OrthoDB" id="9814375at2"/>
<sequence>MQNKLFNYLIIGSLIILLLLTTVNGVIAKEIEEINISYVKLPLNVPSIIEKKQQLFEKEFNPDGIEVNFPEITQGSKMTQAVAAGSLDFCNALGGTSLILAAANGVDIKLIGIYSRAPQAFTIMAKNPEIKSTADLAGKKVVGPKGTILHQLLLASLLKNDLDLEQVEFVNLGIGQGVSALLADSADAALVAGPAVPQALAHGAHIIETGQDLLAATIVIAARGKFLQEHPDLVKRYLEVHQASLDFMAANPAQTYQLAAAETGISVADVKQMYSWYDFNPQITDSDLQDLEQTQQFLLKNGMLSQTISIRDLVAEF</sequence>
<dbReference type="RefSeq" id="WP_089859412.1">
    <property type="nucleotide sequence ID" value="NZ_FOTI01000004.1"/>
</dbReference>
<dbReference type="PANTHER" id="PTHR30024">
    <property type="entry name" value="ALIPHATIC SULFONATES-BINDING PROTEIN-RELATED"/>
    <property type="match status" value="1"/>
</dbReference>
<evidence type="ECO:0000259" key="1">
    <source>
        <dbReference type="Pfam" id="PF09084"/>
    </source>
</evidence>
<dbReference type="InterPro" id="IPR015168">
    <property type="entry name" value="SsuA/THI5"/>
</dbReference>
<gene>
    <name evidence="2" type="ORF">SAMN02983006_00584</name>
</gene>
<dbReference type="EMBL" id="FOTI01000004">
    <property type="protein sequence ID" value="SFL23502.1"/>
    <property type="molecule type" value="Genomic_DNA"/>
</dbReference>